<accession>A0A2P2J7Q6</accession>
<evidence type="ECO:0000313" key="2">
    <source>
        <dbReference type="EMBL" id="MBW89503.1"/>
    </source>
</evidence>
<keyword evidence="1" id="KW-0812">Transmembrane</keyword>
<protein>
    <submittedName>
        <fullName evidence="2">Uncharacterized protein</fullName>
    </submittedName>
</protein>
<keyword evidence="1" id="KW-1133">Transmembrane helix</keyword>
<dbReference type="AlphaFoldDB" id="A0A2P2J7Q6"/>
<feature type="transmembrane region" description="Helical" evidence="1">
    <location>
        <begin position="25"/>
        <end position="48"/>
    </location>
</feature>
<evidence type="ECO:0000256" key="1">
    <source>
        <dbReference type="SAM" id="Phobius"/>
    </source>
</evidence>
<reference evidence="2" key="1">
    <citation type="submission" date="2018-02" db="EMBL/GenBank/DDBJ databases">
        <title>Rhizophora mucronata_Transcriptome.</title>
        <authorList>
            <person name="Meera S.P."/>
            <person name="Sreeshan A."/>
            <person name="Augustine A."/>
        </authorList>
    </citation>
    <scope>NUCLEOTIDE SEQUENCE</scope>
    <source>
        <tissue evidence="2">Leaf</tissue>
    </source>
</reference>
<feature type="transmembrane region" description="Helical" evidence="1">
    <location>
        <begin position="55"/>
        <end position="74"/>
    </location>
</feature>
<sequence length="113" mass="13484">MDSSVAFMLELRVHVNWVLSYLSFYYYPLLLTFLFLLFCFHFSALLDLVRPFLDLVRPSSVFVPFIWYIFTSFISKSFDMGLNYFFSRFRPTHLLLPCLSLLSLFELSYCKTP</sequence>
<name>A0A2P2J7Q6_RHIMU</name>
<organism evidence="2">
    <name type="scientific">Rhizophora mucronata</name>
    <name type="common">Asiatic mangrove</name>
    <dbReference type="NCBI Taxonomy" id="61149"/>
    <lineage>
        <taxon>Eukaryota</taxon>
        <taxon>Viridiplantae</taxon>
        <taxon>Streptophyta</taxon>
        <taxon>Embryophyta</taxon>
        <taxon>Tracheophyta</taxon>
        <taxon>Spermatophyta</taxon>
        <taxon>Magnoliopsida</taxon>
        <taxon>eudicotyledons</taxon>
        <taxon>Gunneridae</taxon>
        <taxon>Pentapetalae</taxon>
        <taxon>rosids</taxon>
        <taxon>fabids</taxon>
        <taxon>Malpighiales</taxon>
        <taxon>Rhizophoraceae</taxon>
        <taxon>Rhizophora</taxon>
    </lineage>
</organism>
<proteinExistence type="predicted"/>
<dbReference type="EMBL" id="GGEC01009020">
    <property type="protein sequence ID" value="MBW89503.1"/>
    <property type="molecule type" value="Transcribed_RNA"/>
</dbReference>
<dbReference type="EMBL" id="GGEC01009021">
    <property type="protein sequence ID" value="MBW89504.1"/>
    <property type="molecule type" value="Transcribed_RNA"/>
</dbReference>
<keyword evidence="1" id="KW-0472">Membrane</keyword>